<dbReference type="Pfam" id="PF25954">
    <property type="entry name" value="Beta-barrel_RND_2"/>
    <property type="match status" value="1"/>
</dbReference>
<evidence type="ECO:0000259" key="3">
    <source>
        <dbReference type="Pfam" id="PF25989"/>
    </source>
</evidence>
<gene>
    <name evidence="4" type="primary">mdtE_6</name>
    <name evidence="4" type="ORF">SDC9_43731</name>
</gene>
<evidence type="ECO:0000313" key="4">
    <source>
        <dbReference type="EMBL" id="MPL97540.1"/>
    </source>
</evidence>
<name>A0A644W277_9ZZZZ</name>
<dbReference type="Gene3D" id="2.40.30.170">
    <property type="match status" value="1"/>
</dbReference>
<dbReference type="InterPro" id="IPR058637">
    <property type="entry name" value="YknX-like_C"/>
</dbReference>
<sequence length="341" mass="37786">MNAINKVILFLFVIGLAACGGGQNTPEKAQNDESKQAPKVKIQQVVARDVEQIYEFTATVEPIVKNNINPTTPGRIRQIFVEVGDKVVKGQRLAQMDAVNLVNSETQIENFKRIYKRVSELHAVGGASQQELDNARLQLTLAETNLKTLQENTLLLSPISGIVSARNYDNGDMYNGQQPILTVMQINPVLLKINVSETFFSKVKPGMQVDVKLDVYEKESFKGKVSLVYPTIDERTRTFGVEIKLDNPGSKVRPGMFARVNINFGKINRVVVPDQAIVKQTGSGARYVYQLEGDKVSYKQIELGRRIDKEYELISGIESGSEVVVSGQSKLADGITVEVIQ</sequence>
<feature type="domain" description="CusB-like beta-barrel" evidence="2">
    <location>
        <begin position="191"/>
        <end position="263"/>
    </location>
</feature>
<proteinExistence type="inferred from homology"/>
<dbReference type="AlphaFoldDB" id="A0A644W277"/>
<dbReference type="GO" id="GO:1990281">
    <property type="term" value="C:efflux pump complex"/>
    <property type="evidence" value="ECO:0007669"/>
    <property type="project" value="TreeGrafter"/>
</dbReference>
<comment type="caution">
    <text evidence="4">The sequence shown here is derived from an EMBL/GenBank/DDBJ whole genome shotgun (WGS) entry which is preliminary data.</text>
</comment>
<evidence type="ECO:0000256" key="1">
    <source>
        <dbReference type="ARBA" id="ARBA00009477"/>
    </source>
</evidence>
<dbReference type="InterPro" id="IPR058792">
    <property type="entry name" value="Beta-barrel_RND_2"/>
</dbReference>
<dbReference type="PANTHER" id="PTHR30469">
    <property type="entry name" value="MULTIDRUG RESISTANCE PROTEIN MDTA"/>
    <property type="match status" value="1"/>
</dbReference>
<dbReference type="EMBL" id="VSSQ01000561">
    <property type="protein sequence ID" value="MPL97540.1"/>
    <property type="molecule type" value="Genomic_DNA"/>
</dbReference>
<organism evidence="4">
    <name type="scientific">bioreactor metagenome</name>
    <dbReference type="NCBI Taxonomy" id="1076179"/>
    <lineage>
        <taxon>unclassified sequences</taxon>
        <taxon>metagenomes</taxon>
        <taxon>ecological metagenomes</taxon>
    </lineage>
</organism>
<reference evidence="4" key="1">
    <citation type="submission" date="2019-08" db="EMBL/GenBank/DDBJ databases">
        <authorList>
            <person name="Kucharzyk K."/>
            <person name="Murdoch R.W."/>
            <person name="Higgins S."/>
            <person name="Loffler F."/>
        </authorList>
    </citation>
    <scope>NUCLEOTIDE SEQUENCE</scope>
</reference>
<dbReference type="SUPFAM" id="SSF111369">
    <property type="entry name" value="HlyD-like secretion proteins"/>
    <property type="match status" value="1"/>
</dbReference>
<dbReference type="PROSITE" id="PS51257">
    <property type="entry name" value="PROKAR_LIPOPROTEIN"/>
    <property type="match status" value="1"/>
</dbReference>
<evidence type="ECO:0000259" key="2">
    <source>
        <dbReference type="Pfam" id="PF25954"/>
    </source>
</evidence>
<dbReference type="FunFam" id="2.40.30.170:FF:000010">
    <property type="entry name" value="Efflux RND transporter periplasmic adaptor subunit"/>
    <property type="match status" value="1"/>
</dbReference>
<dbReference type="Pfam" id="PF25989">
    <property type="entry name" value="YknX_C"/>
    <property type="match status" value="1"/>
</dbReference>
<dbReference type="InterPro" id="IPR006143">
    <property type="entry name" value="RND_pump_MFP"/>
</dbReference>
<dbReference type="GO" id="GO:0015562">
    <property type="term" value="F:efflux transmembrane transporter activity"/>
    <property type="evidence" value="ECO:0007669"/>
    <property type="project" value="TreeGrafter"/>
</dbReference>
<dbReference type="Gene3D" id="2.40.50.100">
    <property type="match status" value="1"/>
</dbReference>
<comment type="similarity">
    <text evidence="1">Belongs to the membrane fusion protein (MFP) (TC 8.A.1) family.</text>
</comment>
<dbReference type="Gene3D" id="2.40.420.20">
    <property type="match status" value="1"/>
</dbReference>
<accession>A0A644W277</accession>
<dbReference type="NCBIfam" id="TIGR01730">
    <property type="entry name" value="RND_mfp"/>
    <property type="match status" value="1"/>
</dbReference>
<feature type="domain" description="YknX-like C-terminal permuted SH3-like" evidence="3">
    <location>
        <begin position="270"/>
        <end position="339"/>
    </location>
</feature>
<protein>
    <submittedName>
        <fullName evidence="4">Multidrug resistance protein MdtE</fullName>
    </submittedName>
</protein>